<organism evidence="2 3">
    <name type="scientific">Nephila pilipes</name>
    <name type="common">Giant wood spider</name>
    <name type="synonym">Nephila maculata</name>
    <dbReference type="NCBI Taxonomy" id="299642"/>
    <lineage>
        <taxon>Eukaryota</taxon>
        <taxon>Metazoa</taxon>
        <taxon>Ecdysozoa</taxon>
        <taxon>Arthropoda</taxon>
        <taxon>Chelicerata</taxon>
        <taxon>Arachnida</taxon>
        <taxon>Araneae</taxon>
        <taxon>Araneomorphae</taxon>
        <taxon>Entelegynae</taxon>
        <taxon>Araneoidea</taxon>
        <taxon>Nephilidae</taxon>
        <taxon>Nephila</taxon>
    </lineage>
</organism>
<feature type="signal peptide" evidence="1">
    <location>
        <begin position="1"/>
        <end position="19"/>
    </location>
</feature>
<feature type="chain" id="PRO_5036477952" description="Secreted protein" evidence="1">
    <location>
        <begin position="20"/>
        <end position="97"/>
    </location>
</feature>
<dbReference type="Proteomes" id="UP000887013">
    <property type="component" value="Unassembled WGS sequence"/>
</dbReference>
<comment type="caution">
    <text evidence="2">The sequence shown here is derived from an EMBL/GenBank/DDBJ whole genome shotgun (WGS) entry which is preliminary data.</text>
</comment>
<reference evidence="2" key="1">
    <citation type="submission" date="2020-08" db="EMBL/GenBank/DDBJ databases">
        <title>Multicomponent nature underlies the extraordinary mechanical properties of spider dragline silk.</title>
        <authorList>
            <person name="Kono N."/>
            <person name="Nakamura H."/>
            <person name="Mori M."/>
            <person name="Yoshida Y."/>
            <person name="Ohtoshi R."/>
            <person name="Malay A.D."/>
            <person name="Moran D.A.P."/>
            <person name="Tomita M."/>
            <person name="Numata K."/>
            <person name="Arakawa K."/>
        </authorList>
    </citation>
    <scope>NUCLEOTIDE SEQUENCE</scope>
</reference>
<dbReference type="EMBL" id="BMAW01030910">
    <property type="protein sequence ID" value="GFU18727.1"/>
    <property type="molecule type" value="Genomic_DNA"/>
</dbReference>
<evidence type="ECO:0000256" key="1">
    <source>
        <dbReference type="SAM" id="SignalP"/>
    </source>
</evidence>
<evidence type="ECO:0000313" key="2">
    <source>
        <dbReference type="EMBL" id="GFU18727.1"/>
    </source>
</evidence>
<protein>
    <recommendedName>
        <fullName evidence="4">Secreted protein</fullName>
    </recommendedName>
</protein>
<gene>
    <name evidence="2" type="ORF">NPIL_533701</name>
</gene>
<evidence type="ECO:0000313" key="3">
    <source>
        <dbReference type="Proteomes" id="UP000887013"/>
    </source>
</evidence>
<name>A0A8X6QCY9_NEPPI</name>
<keyword evidence="1" id="KW-0732">Signal</keyword>
<evidence type="ECO:0008006" key="4">
    <source>
        <dbReference type="Google" id="ProtNLM"/>
    </source>
</evidence>
<sequence>MVVCRVWCGACAVRAVVRGAIVVSSTEAPIVTLSICRLVSTSCICSTSSSLFNILFTKLGINRSSSSTSIPVIPVHLILLSTIAHSLINLSHHTSDF</sequence>
<proteinExistence type="predicted"/>
<keyword evidence="3" id="KW-1185">Reference proteome</keyword>
<accession>A0A8X6QCY9</accession>
<dbReference type="AlphaFoldDB" id="A0A8X6QCY9"/>